<dbReference type="EMBL" id="CP002541">
    <property type="protein sequence ID" value="ADY13378.1"/>
    <property type="molecule type" value="Genomic_DNA"/>
</dbReference>
<keyword evidence="7" id="KW-1185">Reference proteome</keyword>
<proteinExistence type="predicted"/>
<protein>
    <recommendedName>
        <fullName evidence="8">Isoprenylcysteine carboxyl methyltransferase</fullName>
    </recommendedName>
</protein>
<feature type="transmembrane region" description="Helical" evidence="5">
    <location>
        <begin position="81"/>
        <end position="103"/>
    </location>
</feature>
<feature type="transmembrane region" description="Helical" evidence="5">
    <location>
        <begin position="45"/>
        <end position="66"/>
    </location>
</feature>
<evidence type="ECO:0000256" key="2">
    <source>
        <dbReference type="ARBA" id="ARBA00022692"/>
    </source>
</evidence>
<name>F0RZ97_SPHGB</name>
<dbReference type="HOGENOM" id="CLU_1382173_0_0_12"/>
<keyword evidence="3 5" id="KW-1133">Transmembrane helix</keyword>
<evidence type="ECO:0000256" key="1">
    <source>
        <dbReference type="ARBA" id="ARBA00004127"/>
    </source>
</evidence>
<evidence type="ECO:0000256" key="4">
    <source>
        <dbReference type="ARBA" id="ARBA00023136"/>
    </source>
</evidence>
<organism evidence="6 7">
    <name type="scientific">Sphaerochaeta globosa (strain ATCC BAA-1886 / DSM 22777 / Buddy)</name>
    <name type="common">Spirochaeta sp. (strain Buddy)</name>
    <dbReference type="NCBI Taxonomy" id="158189"/>
    <lineage>
        <taxon>Bacteria</taxon>
        <taxon>Pseudomonadati</taxon>
        <taxon>Spirochaetota</taxon>
        <taxon>Spirochaetia</taxon>
        <taxon>Spirochaetales</taxon>
        <taxon>Sphaerochaetaceae</taxon>
        <taxon>Sphaerochaeta</taxon>
    </lineage>
</organism>
<keyword evidence="2 5" id="KW-0812">Transmembrane</keyword>
<dbReference type="Gene3D" id="1.20.120.1630">
    <property type="match status" value="1"/>
</dbReference>
<evidence type="ECO:0000313" key="7">
    <source>
        <dbReference type="Proteomes" id="UP000008466"/>
    </source>
</evidence>
<dbReference type="Proteomes" id="UP000008466">
    <property type="component" value="Chromosome"/>
</dbReference>
<evidence type="ECO:0000256" key="3">
    <source>
        <dbReference type="ARBA" id="ARBA00022989"/>
    </source>
</evidence>
<dbReference type="OrthoDB" id="9809773at2"/>
<dbReference type="AlphaFoldDB" id="F0RZ97"/>
<dbReference type="GO" id="GO:0012505">
    <property type="term" value="C:endomembrane system"/>
    <property type="evidence" value="ECO:0007669"/>
    <property type="project" value="UniProtKB-SubCell"/>
</dbReference>
<reference evidence="7" key="1">
    <citation type="submission" date="2011-02" db="EMBL/GenBank/DDBJ databases">
        <title>Complete sequence of Spirochaeta sp. Buddy.</title>
        <authorList>
            <person name="Lucas S."/>
            <person name="Copeland A."/>
            <person name="Lapidus A."/>
            <person name="Cheng J.-F."/>
            <person name="Goodwin L."/>
            <person name="Pitluck S."/>
            <person name="Zeytun A."/>
            <person name="Detter J.C."/>
            <person name="Han C."/>
            <person name="Tapia R."/>
            <person name="Land M."/>
            <person name="Hauser L."/>
            <person name="Kyrpides N."/>
            <person name="Ivanova N."/>
            <person name="Mikhailova N."/>
            <person name="Pagani I."/>
            <person name="Ritalahti K.M."/>
            <person name="Loeffler F.E."/>
            <person name="Woyke T."/>
        </authorList>
    </citation>
    <scope>NUCLEOTIDE SEQUENCE [LARGE SCALE GENOMIC DNA]</scope>
    <source>
        <strain evidence="7">ATCC BAA-1886 / DSM 22777 / Buddy</strain>
    </source>
</reference>
<comment type="subcellular location">
    <subcellularLocation>
        <location evidence="1">Endomembrane system</location>
        <topology evidence="1">Multi-pass membrane protein</topology>
    </subcellularLocation>
</comment>
<dbReference type="Pfam" id="PF04191">
    <property type="entry name" value="PEMT"/>
    <property type="match status" value="1"/>
</dbReference>
<evidence type="ECO:0000256" key="5">
    <source>
        <dbReference type="SAM" id="Phobius"/>
    </source>
</evidence>
<dbReference type="RefSeq" id="WP_013607228.1">
    <property type="nucleotide sequence ID" value="NC_015152.1"/>
</dbReference>
<evidence type="ECO:0008006" key="8">
    <source>
        <dbReference type="Google" id="ProtNLM"/>
    </source>
</evidence>
<dbReference type="eggNOG" id="COG2020">
    <property type="taxonomic scope" value="Bacteria"/>
</dbReference>
<gene>
    <name evidence="6" type="ordered locus">SpiBuddy_1553</name>
</gene>
<sequence>MLGMVNLVSLLVSSIGFTVFYSLSVRPAHMEITNRKDAYKLAARYRMVCSLCMGVAFINFVLYRWFPVSFISVPVNFPWPYWISLVLAIVLGIPAGLLMVVAIRDAGKETMKPDKEHTLYTGIYDTIRHPQAIAELTVWNVCALVLHSPLLTLVAALYTPIWNMWCFVEEKDLILRYGQSYREYQKRTGMFIPRRRTR</sequence>
<dbReference type="KEGG" id="sbu:SpiBuddy_1553"/>
<dbReference type="InterPro" id="IPR007318">
    <property type="entry name" value="Phopholipid_MeTrfase"/>
</dbReference>
<feature type="transmembrane region" description="Helical" evidence="5">
    <location>
        <begin position="6"/>
        <end position="24"/>
    </location>
</feature>
<evidence type="ECO:0000313" key="6">
    <source>
        <dbReference type="EMBL" id="ADY13378.1"/>
    </source>
</evidence>
<dbReference type="STRING" id="158189.SpiBuddy_1553"/>
<accession>F0RZ97</accession>
<keyword evidence="4 5" id="KW-0472">Membrane</keyword>